<dbReference type="InterPro" id="IPR054471">
    <property type="entry name" value="GPIID_WHD"/>
</dbReference>
<evidence type="ECO:0000313" key="5">
    <source>
        <dbReference type="EMBL" id="TRM55665.1"/>
    </source>
</evidence>
<dbReference type="Pfam" id="PF22939">
    <property type="entry name" value="WHD_GPIID"/>
    <property type="match status" value="1"/>
</dbReference>
<feature type="domain" description="Nephrocystin 3-like N-terminal" evidence="4">
    <location>
        <begin position="317"/>
        <end position="480"/>
    </location>
</feature>
<feature type="non-terminal residue" evidence="5">
    <location>
        <position position="697"/>
    </location>
</feature>
<dbReference type="OrthoDB" id="7464126at2759"/>
<dbReference type="SUPFAM" id="SSF52540">
    <property type="entry name" value="P-loop containing nucleoside triphosphate hydrolases"/>
    <property type="match status" value="1"/>
</dbReference>
<sequence length="697" mass="77458">MTVDPLAALWQQAIVRYKDNTGVDLSSQSGTRFESQGSIVHYLDEQEKKFTKFRDRGCAARVCSALASIAPVLQPLCFLAGEGAGMVFAPSKVIFSAVGELVKAAVEADRELDSIVDAFDTIDHHLRILKSDAAHEILRDEALKEASVKLLAQILTILGVIQKVQREGRLVLWMKKLDNSKQVSSALDELGRLAANQHHTISAATLFTAKETMSILIECEASAKDDQAVARKYLAQITKIAQQIHDIVRRSTKTTQEQTSFNRGILENIQRVLLQQAHDMDGVKRDTTEIDKIFRWLQYPDSSVKMNTLLDDRVKSTGSWFLDGKDYTAFKRGEKRSIWLYGKAGCGKSTILHVAAAIRDLQAYAASSENTIVITHLFDTTNGSQPRNLRALLSSLLCQFAFSRHECAKMLVQLRAETSGGHAQLSLEAMQHHLDTIVQGLPARTFVVVDALDEAEDDRIISFLTHLLDHGNIHLFVSSRYEVSFCRDLEALCELHVPMNKLLVAKDIEVFLQGLLAEGGRLSKVADAERVREALSTGADGNFRWIILQVLQLAHVSGIPCEIWNCVNSLPRTLEEIYESALASIAPRSRRSVRVLLMWILFSVRPLSRDDFAKLLAFDYSERMPVYKASLLPSDTDSVITLVGSTLISASNWEVRLAHASVKDYLLALSPSSPFYIDKGLAYSLMARTGLAYISAI</sequence>
<dbReference type="PANTHER" id="PTHR10039:SF17">
    <property type="entry name" value="FUNGAL STAND N-TERMINAL GOODBYE DOMAIN-CONTAINING PROTEIN-RELATED"/>
    <property type="match status" value="1"/>
</dbReference>
<organism evidence="5 6">
    <name type="scientific">Schizophyllum amplum</name>
    <dbReference type="NCBI Taxonomy" id="97359"/>
    <lineage>
        <taxon>Eukaryota</taxon>
        <taxon>Fungi</taxon>
        <taxon>Dikarya</taxon>
        <taxon>Basidiomycota</taxon>
        <taxon>Agaricomycotina</taxon>
        <taxon>Agaricomycetes</taxon>
        <taxon>Agaricomycetidae</taxon>
        <taxon>Agaricales</taxon>
        <taxon>Schizophyllaceae</taxon>
        <taxon>Schizophyllum</taxon>
    </lineage>
</organism>
<dbReference type="Pfam" id="PF24883">
    <property type="entry name" value="NPHP3_N"/>
    <property type="match status" value="1"/>
</dbReference>
<dbReference type="Gene3D" id="3.40.50.300">
    <property type="entry name" value="P-loop containing nucleotide triphosphate hydrolases"/>
    <property type="match status" value="1"/>
</dbReference>
<reference evidence="5 6" key="1">
    <citation type="journal article" date="2019" name="New Phytol.">
        <title>Comparative genomics reveals unique wood-decay strategies and fruiting body development in the Schizophyllaceae.</title>
        <authorList>
            <person name="Almasi E."/>
            <person name="Sahu N."/>
            <person name="Krizsan K."/>
            <person name="Balint B."/>
            <person name="Kovacs G.M."/>
            <person name="Kiss B."/>
            <person name="Cseklye J."/>
            <person name="Drula E."/>
            <person name="Henrissat B."/>
            <person name="Nagy I."/>
            <person name="Chovatia M."/>
            <person name="Adam C."/>
            <person name="LaButti K."/>
            <person name="Lipzen A."/>
            <person name="Riley R."/>
            <person name="Grigoriev I.V."/>
            <person name="Nagy L.G."/>
        </authorList>
    </citation>
    <scope>NUCLEOTIDE SEQUENCE [LARGE SCALE GENOMIC DNA]</scope>
    <source>
        <strain evidence="5 6">NL-1724</strain>
    </source>
</reference>
<comment type="caution">
    <text evidence="5">The sequence shown here is derived from an EMBL/GenBank/DDBJ whole genome shotgun (WGS) entry which is preliminary data.</text>
</comment>
<dbReference type="InterPro" id="IPR027417">
    <property type="entry name" value="P-loop_NTPase"/>
</dbReference>
<accession>A0A550BSZ2</accession>
<keyword evidence="6" id="KW-1185">Reference proteome</keyword>
<dbReference type="AlphaFoldDB" id="A0A550BSZ2"/>
<evidence type="ECO:0000256" key="1">
    <source>
        <dbReference type="ARBA" id="ARBA00022737"/>
    </source>
</evidence>
<dbReference type="InterPro" id="IPR056884">
    <property type="entry name" value="NPHP3-like_N"/>
</dbReference>
<evidence type="ECO:0000259" key="3">
    <source>
        <dbReference type="Pfam" id="PF22939"/>
    </source>
</evidence>
<name>A0A550BSZ2_9AGAR</name>
<evidence type="ECO:0000259" key="4">
    <source>
        <dbReference type="Pfam" id="PF24883"/>
    </source>
</evidence>
<dbReference type="Pfam" id="PF17109">
    <property type="entry name" value="Goodbye"/>
    <property type="match status" value="1"/>
</dbReference>
<gene>
    <name evidence="5" type="ORF">BD626DRAFT_442453</name>
</gene>
<dbReference type="EMBL" id="VDMD01000105">
    <property type="protein sequence ID" value="TRM55665.1"/>
    <property type="molecule type" value="Genomic_DNA"/>
</dbReference>
<feature type="domain" description="Fungal STAND N-terminal Goodbye" evidence="2">
    <location>
        <begin position="10"/>
        <end position="130"/>
    </location>
</feature>
<evidence type="ECO:0000313" key="6">
    <source>
        <dbReference type="Proteomes" id="UP000320762"/>
    </source>
</evidence>
<feature type="domain" description="GPI inositol-deacylase winged helix" evidence="3">
    <location>
        <begin position="585"/>
        <end position="677"/>
    </location>
</feature>
<proteinExistence type="predicted"/>
<evidence type="ECO:0000259" key="2">
    <source>
        <dbReference type="Pfam" id="PF17109"/>
    </source>
</evidence>
<dbReference type="PANTHER" id="PTHR10039">
    <property type="entry name" value="AMELOGENIN"/>
    <property type="match status" value="1"/>
</dbReference>
<dbReference type="STRING" id="97359.A0A550BSZ2"/>
<dbReference type="Proteomes" id="UP000320762">
    <property type="component" value="Unassembled WGS sequence"/>
</dbReference>
<protein>
    <submittedName>
        <fullName evidence="5">Uncharacterized protein</fullName>
    </submittedName>
</protein>
<keyword evidence="1" id="KW-0677">Repeat</keyword>
<dbReference type="InterPro" id="IPR031350">
    <property type="entry name" value="Goodbye_dom"/>
</dbReference>